<evidence type="ECO:0000313" key="7">
    <source>
        <dbReference type="EMBL" id="MBI4920602.1"/>
    </source>
</evidence>
<dbReference type="AlphaFoldDB" id="A0A933NXN5"/>
<dbReference type="Gene3D" id="3.90.550.10">
    <property type="entry name" value="Spore Coat Polysaccharide Biosynthesis Protein SpsA, Chain A"/>
    <property type="match status" value="1"/>
</dbReference>
<evidence type="ECO:0000313" key="8">
    <source>
        <dbReference type="Proteomes" id="UP000782610"/>
    </source>
</evidence>
<protein>
    <submittedName>
        <fullName evidence="7">Glycosyltransferase</fullName>
    </submittedName>
</protein>
<comment type="caution">
    <text evidence="7">The sequence shown here is derived from an EMBL/GenBank/DDBJ whole genome shotgun (WGS) entry which is preliminary data.</text>
</comment>
<dbReference type="GO" id="GO:0016757">
    <property type="term" value="F:glycosyltransferase activity"/>
    <property type="evidence" value="ECO:0007669"/>
    <property type="project" value="UniProtKB-KW"/>
</dbReference>
<keyword evidence="2" id="KW-0328">Glycosyltransferase</keyword>
<feature type="transmembrane region" description="Helical" evidence="4">
    <location>
        <begin position="222"/>
        <end position="243"/>
    </location>
</feature>
<feature type="transmembrane region" description="Helical" evidence="4">
    <location>
        <begin position="197"/>
        <end position="216"/>
    </location>
</feature>
<proteinExistence type="inferred from homology"/>
<dbReference type="InterPro" id="IPR029044">
    <property type="entry name" value="Nucleotide-diphossugar_trans"/>
</dbReference>
<dbReference type="Pfam" id="PF13632">
    <property type="entry name" value="Glyco_trans_2_3"/>
    <property type="match status" value="1"/>
</dbReference>
<feature type="domain" description="Type II secretion system protein GspE N-terminal" evidence="5">
    <location>
        <begin position="85"/>
        <end position="167"/>
    </location>
</feature>
<evidence type="ECO:0000259" key="6">
    <source>
        <dbReference type="Pfam" id="PF13632"/>
    </source>
</evidence>
<evidence type="ECO:0000256" key="3">
    <source>
        <dbReference type="ARBA" id="ARBA00022679"/>
    </source>
</evidence>
<name>A0A933NXN5_9HYPH</name>
<feature type="domain" description="Glycosyltransferase 2-like" evidence="6">
    <location>
        <begin position="354"/>
        <end position="550"/>
    </location>
</feature>
<reference evidence="7" key="1">
    <citation type="submission" date="2020-07" db="EMBL/GenBank/DDBJ databases">
        <title>Huge and variable diversity of episymbiotic CPR bacteria and DPANN archaea in groundwater ecosystems.</title>
        <authorList>
            <person name="He C.Y."/>
            <person name="Keren R."/>
            <person name="Whittaker M."/>
            <person name="Farag I.F."/>
            <person name="Doudna J."/>
            <person name="Cate J.H.D."/>
            <person name="Banfield J.F."/>
        </authorList>
    </citation>
    <scope>NUCLEOTIDE SEQUENCE</scope>
    <source>
        <strain evidence="7">NC_groundwater_1586_Pr3_B-0.1um_66_15</strain>
    </source>
</reference>
<dbReference type="PANTHER" id="PTHR43630">
    <property type="entry name" value="POLY-BETA-1,6-N-ACETYL-D-GLUCOSAMINE SYNTHASE"/>
    <property type="match status" value="1"/>
</dbReference>
<evidence type="ECO:0000256" key="1">
    <source>
        <dbReference type="ARBA" id="ARBA00006739"/>
    </source>
</evidence>
<dbReference type="EMBL" id="JACRAF010000006">
    <property type="protein sequence ID" value="MBI4920602.1"/>
    <property type="molecule type" value="Genomic_DNA"/>
</dbReference>
<dbReference type="Pfam" id="PF05157">
    <property type="entry name" value="MshEN"/>
    <property type="match status" value="1"/>
</dbReference>
<keyword evidence="3" id="KW-0808">Transferase</keyword>
<dbReference type="PANTHER" id="PTHR43630:SF1">
    <property type="entry name" value="POLY-BETA-1,6-N-ACETYL-D-GLUCOSAMINE SYNTHASE"/>
    <property type="match status" value="1"/>
</dbReference>
<feature type="transmembrane region" description="Helical" evidence="4">
    <location>
        <begin position="562"/>
        <end position="586"/>
    </location>
</feature>
<dbReference type="CDD" id="cd06427">
    <property type="entry name" value="CESA_like_2"/>
    <property type="match status" value="1"/>
</dbReference>
<feature type="transmembrane region" description="Helical" evidence="4">
    <location>
        <begin position="519"/>
        <end position="542"/>
    </location>
</feature>
<sequence length="648" mass="73417">MAHAVARPLDPDKPSATPLLRDRVEGDAFHLAVAKVLLHRKKLSLSGFAAALRQQAETGSDLAHIIIAGGLVRPMDYYKAVASVYQLPFVNLQLDPIDDTLADIHDRVDYSDRNLIPWRMQAGRLCIATTSITPEQFEWADARYGANTYDFVITSPFDILWQTGKLFRAWDTFFAREALNSWKPEHSAKETLNKPQVLGLIGILIALTAGLVFAASATLVTLMAVATTIYTLTFLFKFILTFVGSSRRADMQISPEAIAEIDDRSLPIYTVLVPMYREANVLALLVSALKKLDYPASKLEVKLVLEEDDHETIDVAKGLRLPGSFEIVRVPPSEPRTKPKACNYALQFCRGEFITIYDAEDQPEPDQMKKAVLAFRTSGERLACVQARLNYFNRSENWLTGMFTLEYSQWFDFLLPGLDWMKVPIPLGGTSNHFKLAALRQVGAWDPYNVTEDADLGIRLAQEGFTVGIINSTTYEEANGFLPSWVYQRSRWIKGYMQTWLVHMRHPVRLWQTIGAKGFFSFQFFVGAPPFTMLLAPIMWVITALVWLTHSYDFGWLFPEPIGTMALFNLMLGNLFLVYFGVVAALKRRYYDLVLPGVLMPVYWVLHSLASYKALWQLIVAPHYWEKTEHGLSKVTQERMQAEETSAR</sequence>
<keyword evidence="4" id="KW-0472">Membrane</keyword>
<keyword evidence="4" id="KW-1133">Transmembrane helix</keyword>
<dbReference type="Proteomes" id="UP000782610">
    <property type="component" value="Unassembled WGS sequence"/>
</dbReference>
<evidence type="ECO:0000259" key="5">
    <source>
        <dbReference type="Pfam" id="PF05157"/>
    </source>
</evidence>
<evidence type="ECO:0000256" key="2">
    <source>
        <dbReference type="ARBA" id="ARBA00022676"/>
    </source>
</evidence>
<dbReference type="InterPro" id="IPR037257">
    <property type="entry name" value="T2SS_E_N_sf"/>
</dbReference>
<evidence type="ECO:0000256" key="4">
    <source>
        <dbReference type="SAM" id="Phobius"/>
    </source>
</evidence>
<gene>
    <name evidence="7" type="ORF">HY834_02545</name>
</gene>
<keyword evidence="4" id="KW-0812">Transmembrane</keyword>
<accession>A0A933NXN5</accession>
<organism evidence="7 8">
    <name type="scientific">Devosia nanyangense</name>
    <dbReference type="NCBI Taxonomy" id="1228055"/>
    <lineage>
        <taxon>Bacteria</taxon>
        <taxon>Pseudomonadati</taxon>
        <taxon>Pseudomonadota</taxon>
        <taxon>Alphaproteobacteria</taxon>
        <taxon>Hyphomicrobiales</taxon>
        <taxon>Devosiaceae</taxon>
        <taxon>Devosia</taxon>
    </lineage>
</organism>
<dbReference type="SUPFAM" id="SSF160246">
    <property type="entry name" value="EspE N-terminal domain-like"/>
    <property type="match status" value="1"/>
</dbReference>
<dbReference type="InterPro" id="IPR007831">
    <property type="entry name" value="T2SS_GspE_N"/>
</dbReference>
<dbReference type="SUPFAM" id="SSF53448">
    <property type="entry name" value="Nucleotide-diphospho-sugar transferases"/>
    <property type="match status" value="1"/>
</dbReference>
<dbReference type="InterPro" id="IPR001173">
    <property type="entry name" value="Glyco_trans_2-like"/>
</dbReference>
<comment type="similarity">
    <text evidence="1">Belongs to the glycosyltransferase 2 family.</text>
</comment>